<comment type="similarity">
    <text evidence="2 7">Belongs to the cytochrome P450 family.</text>
</comment>
<protein>
    <submittedName>
        <fullName evidence="9">Cytochrome P450</fullName>
    </submittedName>
</protein>
<evidence type="ECO:0000256" key="5">
    <source>
        <dbReference type="ARBA" id="ARBA00023004"/>
    </source>
</evidence>
<keyword evidence="3 6" id="KW-0479">Metal-binding</keyword>
<keyword evidence="8" id="KW-1133">Transmembrane helix</keyword>
<dbReference type="AlphaFoldDB" id="A0A9W9FWR4"/>
<evidence type="ECO:0000256" key="3">
    <source>
        <dbReference type="ARBA" id="ARBA00022723"/>
    </source>
</evidence>
<keyword evidence="5 6" id="KW-0408">Iron</keyword>
<feature type="transmembrane region" description="Helical" evidence="8">
    <location>
        <begin position="6"/>
        <end position="28"/>
    </location>
</feature>
<evidence type="ECO:0000313" key="9">
    <source>
        <dbReference type="EMBL" id="KAJ5107841.1"/>
    </source>
</evidence>
<evidence type="ECO:0000256" key="4">
    <source>
        <dbReference type="ARBA" id="ARBA00023002"/>
    </source>
</evidence>
<dbReference type="PRINTS" id="PR00385">
    <property type="entry name" value="P450"/>
</dbReference>
<dbReference type="GO" id="GO:0043386">
    <property type="term" value="P:mycotoxin biosynthetic process"/>
    <property type="evidence" value="ECO:0007669"/>
    <property type="project" value="UniProtKB-ARBA"/>
</dbReference>
<keyword evidence="7" id="KW-0503">Monooxygenase</keyword>
<comment type="cofactor">
    <cofactor evidence="1 6">
        <name>heme</name>
        <dbReference type="ChEBI" id="CHEBI:30413"/>
    </cofactor>
</comment>
<sequence length="539" mass="60846">MDYKMMPLALCGLCMTYVVYMVVYRLYFHPLARFPGPKMAAMTKYYEGYYDLIKRPGGQFMYELNRMHKQYGRETYALENSEALVSYFSAGPIVRINPDELHIQDSGYIDTLYCVPLKGKRDKYPPTANMVGTPEGVFGTIDHDLHRKRKAAISPFFSKATVLNAEAMINQNARLLCNTIRSQITRRGFAEIRPNFLAYATDNLCEHAFSNIRLDLLKSEERARLWMDSIHAIAVVTPLAKQFPWTLPASMKLPLAALNWITPIMARIAALRKAELATKRFSTSSDENLKNIPDIFDKILLSKSLPDNHKSADFIAQSGFEVIAAGGETSARILSTATFNMLSNKDTVLARLVEELEGAVSDHTLALELRTLENLPWLTAVVKESLRTSSVVTSRSPLVSSSQDLQYQEWTIPAGTPVSMCFRDLLLDPSIFPDPHDFRPERWLDPTPEMERAYVPFGRGSRMCVGMKCPRKWKTNIRGSFALAEIYICLAHLVRELDLDLYDTVKERDFDIVRDCFVGEVSPASKGVRVTFASANGSL</sequence>
<reference evidence="9" key="1">
    <citation type="submission" date="2022-11" db="EMBL/GenBank/DDBJ databases">
        <authorList>
            <person name="Petersen C."/>
        </authorList>
    </citation>
    <scope>NUCLEOTIDE SEQUENCE</scope>
    <source>
        <strain evidence="9">IBT 30069</strain>
    </source>
</reference>
<dbReference type="InterPro" id="IPR036396">
    <property type="entry name" value="Cyt_P450_sf"/>
</dbReference>
<dbReference type="PROSITE" id="PS00086">
    <property type="entry name" value="CYTOCHROME_P450"/>
    <property type="match status" value="1"/>
</dbReference>
<reference evidence="9" key="2">
    <citation type="journal article" date="2023" name="IMA Fungus">
        <title>Comparative genomic study of the Penicillium genus elucidates a diverse pangenome and 15 lateral gene transfer events.</title>
        <authorList>
            <person name="Petersen C."/>
            <person name="Sorensen T."/>
            <person name="Nielsen M.R."/>
            <person name="Sondergaard T.E."/>
            <person name="Sorensen J.L."/>
            <person name="Fitzpatrick D.A."/>
            <person name="Frisvad J.C."/>
            <person name="Nielsen K.L."/>
        </authorList>
    </citation>
    <scope>NUCLEOTIDE SEQUENCE</scope>
    <source>
        <strain evidence="9">IBT 30069</strain>
    </source>
</reference>
<evidence type="ECO:0000256" key="6">
    <source>
        <dbReference type="PIRSR" id="PIRSR602401-1"/>
    </source>
</evidence>
<gene>
    <name evidence="9" type="ORF">N7456_004516</name>
</gene>
<dbReference type="PANTHER" id="PTHR24305:SF166">
    <property type="entry name" value="CYTOCHROME P450 12A4, MITOCHONDRIAL-RELATED"/>
    <property type="match status" value="1"/>
</dbReference>
<dbReference type="GO" id="GO:0004497">
    <property type="term" value="F:monooxygenase activity"/>
    <property type="evidence" value="ECO:0007669"/>
    <property type="project" value="UniProtKB-KW"/>
</dbReference>
<evidence type="ECO:0000313" key="10">
    <source>
        <dbReference type="Proteomes" id="UP001149165"/>
    </source>
</evidence>
<dbReference type="InterPro" id="IPR002401">
    <property type="entry name" value="Cyt_P450_E_grp-I"/>
</dbReference>
<dbReference type="Proteomes" id="UP001149165">
    <property type="component" value="Unassembled WGS sequence"/>
</dbReference>
<keyword evidence="4 7" id="KW-0560">Oxidoreductase</keyword>
<dbReference type="GO" id="GO:0005506">
    <property type="term" value="F:iron ion binding"/>
    <property type="evidence" value="ECO:0007669"/>
    <property type="project" value="InterPro"/>
</dbReference>
<dbReference type="InterPro" id="IPR050121">
    <property type="entry name" value="Cytochrome_P450_monoxygenase"/>
</dbReference>
<dbReference type="Gene3D" id="1.10.630.10">
    <property type="entry name" value="Cytochrome P450"/>
    <property type="match status" value="1"/>
</dbReference>
<dbReference type="InterPro" id="IPR001128">
    <property type="entry name" value="Cyt_P450"/>
</dbReference>
<dbReference type="GO" id="GO:0016705">
    <property type="term" value="F:oxidoreductase activity, acting on paired donors, with incorporation or reduction of molecular oxygen"/>
    <property type="evidence" value="ECO:0007669"/>
    <property type="project" value="InterPro"/>
</dbReference>
<evidence type="ECO:0000256" key="7">
    <source>
        <dbReference type="RuleBase" id="RU000461"/>
    </source>
</evidence>
<dbReference type="EMBL" id="JAPQKH010000003">
    <property type="protein sequence ID" value="KAJ5107841.1"/>
    <property type="molecule type" value="Genomic_DNA"/>
</dbReference>
<dbReference type="InterPro" id="IPR017972">
    <property type="entry name" value="Cyt_P450_CS"/>
</dbReference>
<dbReference type="PRINTS" id="PR00463">
    <property type="entry name" value="EP450I"/>
</dbReference>
<accession>A0A9W9FWR4</accession>
<feature type="binding site" description="axial binding residue" evidence="6">
    <location>
        <position position="464"/>
    </location>
    <ligand>
        <name>heme</name>
        <dbReference type="ChEBI" id="CHEBI:30413"/>
    </ligand>
    <ligandPart>
        <name>Fe</name>
        <dbReference type="ChEBI" id="CHEBI:18248"/>
    </ligandPart>
</feature>
<evidence type="ECO:0000256" key="1">
    <source>
        <dbReference type="ARBA" id="ARBA00001971"/>
    </source>
</evidence>
<keyword evidence="10" id="KW-1185">Reference proteome</keyword>
<proteinExistence type="inferred from homology"/>
<dbReference type="PANTHER" id="PTHR24305">
    <property type="entry name" value="CYTOCHROME P450"/>
    <property type="match status" value="1"/>
</dbReference>
<dbReference type="OrthoDB" id="3945418at2759"/>
<comment type="caution">
    <text evidence="9">The sequence shown here is derived from an EMBL/GenBank/DDBJ whole genome shotgun (WGS) entry which is preliminary data.</text>
</comment>
<organism evidence="9 10">
    <name type="scientific">Penicillium angulare</name>
    <dbReference type="NCBI Taxonomy" id="116970"/>
    <lineage>
        <taxon>Eukaryota</taxon>
        <taxon>Fungi</taxon>
        <taxon>Dikarya</taxon>
        <taxon>Ascomycota</taxon>
        <taxon>Pezizomycotina</taxon>
        <taxon>Eurotiomycetes</taxon>
        <taxon>Eurotiomycetidae</taxon>
        <taxon>Eurotiales</taxon>
        <taxon>Aspergillaceae</taxon>
        <taxon>Penicillium</taxon>
    </lineage>
</organism>
<evidence type="ECO:0000256" key="2">
    <source>
        <dbReference type="ARBA" id="ARBA00010617"/>
    </source>
</evidence>
<keyword evidence="8" id="KW-0812">Transmembrane</keyword>
<dbReference type="CDD" id="cd11062">
    <property type="entry name" value="CYP58-like"/>
    <property type="match status" value="1"/>
</dbReference>
<keyword evidence="8" id="KW-0472">Membrane</keyword>
<dbReference type="GO" id="GO:0020037">
    <property type="term" value="F:heme binding"/>
    <property type="evidence" value="ECO:0007669"/>
    <property type="project" value="InterPro"/>
</dbReference>
<evidence type="ECO:0000256" key="8">
    <source>
        <dbReference type="SAM" id="Phobius"/>
    </source>
</evidence>
<dbReference type="SUPFAM" id="SSF48264">
    <property type="entry name" value="Cytochrome P450"/>
    <property type="match status" value="1"/>
</dbReference>
<dbReference type="Pfam" id="PF00067">
    <property type="entry name" value="p450"/>
    <property type="match status" value="1"/>
</dbReference>
<keyword evidence="6 7" id="KW-0349">Heme</keyword>
<name>A0A9W9FWR4_9EURO</name>